<dbReference type="NCBIfam" id="TIGR00738">
    <property type="entry name" value="rrf2_super"/>
    <property type="match status" value="1"/>
</dbReference>
<organism evidence="2 3">
    <name type="scientific">Candidatus Thiodictyon syntrophicum</name>
    <dbReference type="NCBI Taxonomy" id="1166950"/>
    <lineage>
        <taxon>Bacteria</taxon>
        <taxon>Pseudomonadati</taxon>
        <taxon>Pseudomonadota</taxon>
        <taxon>Gammaproteobacteria</taxon>
        <taxon>Chromatiales</taxon>
        <taxon>Chromatiaceae</taxon>
        <taxon>Thiodictyon</taxon>
    </lineage>
</organism>
<dbReference type="GO" id="GO:0003700">
    <property type="term" value="F:DNA-binding transcription factor activity"/>
    <property type="evidence" value="ECO:0007669"/>
    <property type="project" value="InterPro"/>
</dbReference>
<dbReference type="PANTHER" id="PTHR33221">
    <property type="entry name" value="WINGED HELIX-TURN-HELIX TRANSCRIPTIONAL REGULATOR, RRF2 FAMILY"/>
    <property type="match status" value="1"/>
</dbReference>
<dbReference type="InterPro" id="IPR010242">
    <property type="entry name" value="TF_HTH_IscR"/>
</dbReference>
<gene>
    <name evidence="2" type="ORF">THSYN_26395</name>
</gene>
<dbReference type="Proteomes" id="UP000232638">
    <property type="component" value="Chromosome"/>
</dbReference>
<dbReference type="AlphaFoldDB" id="A0A2K8UF29"/>
<dbReference type="PROSITE" id="PS51197">
    <property type="entry name" value="HTH_RRF2_2"/>
    <property type="match status" value="1"/>
</dbReference>
<dbReference type="InterPro" id="IPR036390">
    <property type="entry name" value="WH_DNA-bd_sf"/>
</dbReference>
<evidence type="ECO:0000313" key="3">
    <source>
        <dbReference type="Proteomes" id="UP000232638"/>
    </source>
</evidence>
<dbReference type="InterPro" id="IPR000944">
    <property type="entry name" value="Tscrpt_reg_Rrf2"/>
</dbReference>
<dbReference type="RefSeq" id="WP_100921784.1">
    <property type="nucleotide sequence ID" value="NZ_CP020370.1"/>
</dbReference>
<dbReference type="KEGG" id="tsy:THSYN_26395"/>
<evidence type="ECO:0000313" key="2">
    <source>
        <dbReference type="EMBL" id="AUB84117.1"/>
    </source>
</evidence>
<dbReference type="GO" id="GO:0005829">
    <property type="term" value="C:cytosol"/>
    <property type="evidence" value="ECO:0007669"/>
    <property type="project" value="TreeGrafter"/>
</dbReference>
<dbReference type="Gene3D" id="1.10.10.10">
    <property type="entry name" value="Winged helix-like DNA-binding domain superfamily/Winged helix DNA-binding domain"/>
    <property type="match status" value="1"/>
</dbReference>
<sequence length="166" mass="17651">MRLTTKGRYAVTAMLDLALNQGKGPTALADIAQRQGISLSYLEQLFAKLRRRALVTSVRGPGGGYNLGRAASDIPVAEVIAAVDETVDTTRCGGAGDCQDGRPCLTHELWRDLSDRIQDYLQSVTLQQLVERRDSAAVRGVACSAIDIKLDLVPSGVPNGTAAARA</sequence>
<reference evidence="2 3" key="1">
    <citation type="submission" date="2017-03" db="EMBL/GenBank/DDBJ databases">
        <title>Complete genome sequence of Candidatus 'Thiodictyon syntrophicum' sp. nov. strain Cad16T, a photolithoautotroph purple sulfur bacterium isolated from an alpine meromictic lake.</title>
        <authorList>
            <person name="Luedin S.M."/>
            <person name="Pothier J.F."/>
            <person name="Danza F."/>
            <person name="Storelli N."/>
            <person name="Wittwer M."/>
            <person name="Tonolla M."/>
        </authorList>
    </citation>
    <scope>NUCLEOTIDE SEQUENCE [LARGE SCALE GENOMIC DNA]</scope>
    <source>
        <strain evidence="2 3">Cad16T</strain>
    </source>
</reference>
<dbReference type="PANTHER" id="PTHR33221:SF5">
    <property type="entry name" value="HTH-TYPE TRANSCRIPTIONAL REGULATOR ISCR"/>
    <property type="match status" value="1"/>
</dbReference>
<dbReference type="InterPro" id="IPR036388">
    <property type="entry name" value="WH-like_DNA-bd_sf"/>
</dbReference>
<name>A0A2K8UF29_9GAMM</name>
<dbReference type="FunFam" id="1.10.10.10:FF:000026">
    <property type="entry name" value="HTH-type transcriptional regulator IscR"/>
    <property type="match status" value="1"/>
</dbReference>
<dbReference type="Pfam" id="PF02082">
    <property type="entry name" value="Rrf2"/>
    <property type="match status" value="1"/>
</dbReference>
<accession>A0A2K8UF29</accession>
<dbReference type="NCBIfam" id="TIGR02010">
    <property type="entry name" value="IscR"/>
    <property type="match status" value="1"/>
</dbReference>
<protein>
    <submittedName>
        <fullName evidence="2">Fe-S cluster assembly transcriptional regulator IscR</fullName>
    </submittedName>
</protein>
<dbReference type="SUPFAM" id="SSF46785">
    <property type="entry name" value="Winged helix' DNA-binding domain"/>
    <property type="match status" value="1"/>
</dbReference>
<keyword evidence="1" id="KW-0238">DNA-binding</keyword>
<keyword evidence="3" id="KW-1185">Reference proteome</keyword>
<dbReference type="OrthoDB" id="9808360at2"/>
<evidence type="ECO:0000256" key="1">
    <source>
        <dbReference type="ARBA" id="ARBA00023125"/>
    </source>
</evidence>
<dbReference type="EMBL" id="CP020370">
    <property type="protein sequence ID" value="AUB84117.1"/>
    <property type="molecule type" value="Genomic_DNA"/>
</dbReference>
<dbReference type="GO" id="GO:0003690">
    <property type="term" value="F:double-stranded DNA binding"/>
    <property type="evidence" value="ECO:0007669"/>
    <property type="project" value="InterPro"/>
</dbReference>
<proteinExistence type="predicted"/>